<evidence type="ECO:0000256" key="1">
    <source>
        <dbReference type="SAM" id="Phobius"/>
    </source>
</evidence>
<evidence type="ECO:0000259" key="2">
    <source>
        <dbReference type="Pfam" id="PF20151"/>
    </source>
</evidence>
<dbReference type="InterPro" id="IPR045340">
    <property type="entry name" value="DUF6533"/>
</dbReference>
<evidence type="ECO:0000313" key="4">
    <source>
        <dbReference type="Proteomes" id="UP000054988"/>
    </source>
</evidence>
<dbReference type="AlphaFoldDB" id="A0A0W0G087"/>
<feature type="transmembrane region" description="Helical" evidence="1">
    <location>
        <begin position="167"/>
        <end position="186"/>
    </location>
</feature>
<reference evidence="3 4" key="1">
    <citation type="submission" date="2015-12" db="EMBL/GenBank/DDBJ databases">
        <title>Draft genome sequence of Moniliophthora roreri, the causal agent of frosty pod rot of cacao.</title>
        <authorList>
            <person name="Aime M.C."/>
            <person name="Diaz-Valderrama J.R."/>
            <person name="Kijpornyongpan T."/>
            <person name="Phillips-Mora W."/>
        </authorList>
    </citation>
    <scope>NUCLEOTIDE SEQUENCE [LARGE SCALE GENOMIC DNA]</scope>
    <source>
        <strain evidence="3 4">MCA 2952</strain>
    </source>
</reference>
<keyword evidence="1" id="KW-0812">Transmembrane</keyword>
<evidence type="ECO:0000313" key="3">
    <source>
        <dbReference type="EMBL" id="KTB41997.1"/>
    </source>
</evidence>
<gene>
    <name evidence="3" type="ORF">WG66_5416</name>
</gene>
<organism evidence="3 4">
    <name type="scientific">Moniliophthora roreri</name>
    <name type="common">Frosty pod rot fungus</name>
    <name type="synonym">Monilia roreri</name>
    <dbReference type="NCBI Taxonomy" id="221103"/>
    <lineage>
        <taxon>Eukaryota</taxon>
        <taxon>Fungi</taxon>
        <taxon>Dikarya</taxon>
        <taxon>Basidiomycota</taxon>
        <taxon>Agaricomycotina</taxon>
        <taxon>Agaricomycetes</taxon>
        <taxon>Agaricomycetidae</taxon>
        <taxon>Agaricales</taxon>
        <taxon>Marasmiineae</taxon>
        <taxon>Marasmiaceae</taxon>
        <taxon>Moniliophthora</taxon>
    </lineage>
</organism>
<sequence length="295" mass="33941">MSLIDVQTEANARLWSYSHMVAITILFWDHVLTLDLEINYIWRRPRTLSGSMFFANRYYNALSRIFVFLSLFDPKLPLSCRQRDGIRVWLLVVSHVIITVIMTLRVYALCACNKHLLYFLMSAVAVLLITASATTLHGTHIGKPKFVRLHSDRCVLLYDFEANAWQAVAWICVFTYDVLLFSLSLHNAFKTRQELRILQSRTSLKVILLRDGAIYFAVVSLAILSNILTYFVSFVMRPLLMYTQVKSVAGRKHHEGWAGVSCKQYIGDTSVPIDVKPSSGYGCRNFYDFMRSDDR</sequence>
<dbReference type="EMBL" id="LATX01001400">
    <property type="protein sequence ID" value="KTB41997.1"/>
    <property type="molecule type" value="Genomic_DNA"/>
</dbReference>
<feature type="transmembrane region" description="Helical" evidence="1">
    <location>
        <begin position="20"/>
        <end position="42"/>
    </location>
</feature>
<accession>A0A0W0G087</accession>
<feature type="transmembrane region" description="Helical" evidence="1">
    <location>
        <begin position="116"/>
        <end position="136"/>
    </location>
</feature>
<feature type="domain" description="DUF6533" evidence="2">
    <location>
        <begin position="17"/>
        <end position="58"/>
    </location>
</feature>
<dbReference type="Proteomes" id="UP000054988">
    <property type="component" value="Unassembled WGS sequence"/>
</dbReference>
<feature type="transmembrane region" description="Helical" evidence="1">
    <location>
        <begin position="88"/>
        <end position="109"/>
    </location>
</feature>
<dbReference type="Pfam" id="PF20151">
    <property type="entry name" value="DUF6533"/>
    <property type="match status" value="1"/>
</dbReference>
<proteinExistence type="predicted"/>
<feature type="transmembrane region" description="Helical" evidence="1">
    <location>
        <begin position="54"/>
        <end position="72"/>
    </location>
</feature>
<protein>
    <recommendedName>
        <fullName evidence="2">DUF6533 domain-containing protein</fullName>
    </recommendedName>
</protein>
<keyword evidence="1" id="KW-1133">Transmembrane helix</keyword>
<keyword evidence="1" id="KW-0472">Membrane</keyword>
<comment type="caution">
    <text evidence="3">The sequence shown here is derived from an EMBL/GenBank/DDBJ whole genome shotgun (WGS) entry which is preliminary data.</text>
</comment>
<feature type="transmembrane region" description="Helical" evidence="1">
    <location>
        <begin position="207"/>
        <end position="232"/>
    </location>
</feature>
<name>A0A0W0G087_MONRR</name>